<dbReference type="Gene3D" id="1.20.120.1770">
    <property type="match status" value="1"/>
</dbReference>
<keyword evidence="4" id="KW-0249">Electron transport</keyword>
<evidence type="ECO:0000313" key="10">
    <source>
        <dbReference type="EMBL" id="EDO28805.1"/>
    </source>
</evidence>
<dbReference type="Proteomes" id="UP000001593">
    <property type="component" value="Unassembled WGS sequence"/>
</dbReference>
<sequence>MLIAWVGFATVGMATARYMRTFWGDSKIMSLLVWFQIHRSCMVIVVLSTIISTILVFVYVGGWSEIGAHAYIGIAVLVLAVLQPMIAVFRPHPGDENRIEVYMWKDKSKPPPPHPDDDQGMQVEEEERSNGREIVRKVLYVCWILLAFVCCVVLLVLIGRKNRFQFSEEPV</sequence>
<proteinExistence type="predicted"/>
<dbReference type="InParanoid" id="A7T5F6"/>
<dbReference type="SMART" id="SM00665">
    <property type="entry name" value="B561"/>
    <property type="match status" value="1"/>
</dbReference>
<evidence type="ECO:0000259" key="9">
    <source>
        <dbReference type="SMART" id="SM00665"/>
    </source>
</evidence>
<dbReference type="STRING" id="45351.A7T5F6"/>
<evidence type="ECO:0000256" key="3">
    <source>
        <dbReference type="ARBA" id="ARBA00022692"/>
    </source>
</evidence>
<evidence type="ECO:0000256" key="8">
    <source>
        <dbReference type="SAM" id="Phobius"/>
    </source>
</evidence>
<dbReference type="AlphaFoldDB" id="A7T5F6"/>
<evidence type="ECO:0000256" key="2">
    <source>
        <dbReference type="ARBA" id="ARBA00022448"/>
    </source>
</evidence>
<evidence type="ECO:0000256" key="5">
    <source>
        <dbReference type="ARBA" id="ARBA00022989"/>
    </source>
</evidence>
<dbReference type="GO" id="GO:0016020">
    <property type="term" value="C:membrane"/>
    <property type="evidence" value="ECO:0007669"/>
    <property type="project" value="UniProtKB-SubCell"/>
</dbReference>
<evidence type="ECO:0000256" key="6">
    <source>
        <dbReference type="ARBA" id="ARBA00023136"/>
    </source>
</evidence>
<feature type="transmembrane region" description="Helical" evidence="8">
    <location>
        <begin position="70"/>
        <end position="89"/>
    </location>
</feature>
<evidence type="ECO:0000256" key="1">
    <source>
        <dbReference type="ARBA" id="ARBA00004370"/>
    </source>
</evidence>
<comment type="subcellular location">
    <subcellularLocation>
        <location evidence="1">Membrane</location>
    </subcellularLocation>
</comment>
<keyword evidence="6 8" id="KW-0472">Membrane</keyword>
<dbReference type="eggNOG" id="KOG4293">
    <property type="taxonomic scope" value="Eukaryota"/>
</dbReference>
<name>A7T5F6_NEMVE</name>
<feature type="transmembrane region" description="Helical" evidence="8">
    <location>
        <begin position="32"/>
        <end position="58"/>
    </location>
</feature>
<dbReference type="CDD" id="cd08760">
    <property type="entry name" value="Cyt_b561_FRRS1_like"/>
    <property type="match status" value="1"/>
</dbReference>
<feature type="compositionally biased region" description="Basic and acidic residues" evidence="7">
    <location>
        <begin position="108"/>
        <end position="117"/>
    </location>
</feature>
<accession>A7T5F6</accession>
<evidence type="ECO:0000256" key="4">
    <source>
        <dbReference type="ARBA" id="ARBA00022982"/>
    </source>
</evidence>
<feature type="transmembrane region" description="Helical" evidence="8">
    <location>
        <begin position="138"/>
        <end position="158"/>
    </location>
</feature>
<keyword evidence="11" id="KW-1185">Reference proteome</keyword>
<gene>
    <name evidence="10" type="ORF">NEMVEDRAFT_v1g248743</name>
</gene>
<evidence type="ECO:0000256" key="7">
    <source>
        <dbReference type="SAM" id="MobiDB-lite"/>
    </source>
</evidence>
<keyword evidence="3 8" id="KW-0812">Transmembrane</keyword>
<feature type="domain" description="Cytochrome b561" evidence="9">
    <location>
        <begin position="1"/>
        <end position="104"/>
    </location>
</feature>
<feature type="region of interest" description="Disordered" evidence="7">
    <location>
        <begin position="108"/>
        <end position="127"/>
    </location>
</feature>
<reference evidence="10 11" key="1">
    <citation type="journal article" date="2007" name="Science">
        <title>Sea anemone genome reveals ancestral eumetazoan gene repertoire and genomic organization.</title>
        <authorList>
            <person name="Putnam N.H."/>
            <person name="Srivastava M."/>
            <person name="Hellsten U."/>
            <person name="Dirks B."/>
            <person name="Chapman J."/>
            <person name="Salamov A."/>
            <person name="Terry A."/>
            <person name="Shapiro H."/>
            <person name="Lindquist E."/>
            <person name="Kapitonov V.V."/>
            <person name="Jurka J."/>
            <person name="Genikhovich G."/>
            <person name="Grigoriev I.V."/>
            <person name="Lucas S.M."/>
            <person name="Steele R.E."/>
            <person name="Finnerty J.R."/>
            <person name="Technau U."/>
            <person name="Martindale M.Q."/>
            <person name="Rokhsar D.S."/>
        </authorList>
    </citation>
    <scope>NUCLEOTIDE SEQUENCE [LARGE SCALE GENOMIC DNA]</scope>
    <source>
        <strain evidence="11">CH2 X CH6</strain>
    </source>
</reference>
<dbReference type="HOGENOM" id="CLU_1564734_0_0_1"/>
<evidence type="ECO:0000313" key="11">
    <source>
        <dbReference type="Proteomes" id="UP000001593"/>
    </source>
</evidence>
<dbReference type="InterPro" id="IPR006593">
    <property type="entry name" value="Cyt_b561/ferric_Rdtase_TM"/>
</dbReference>
<keyword evidence="2" id="KW-0813">Transport</keyword>
<dbReference type="EMBL" id="DS471156">
    <property type="protein sequence ID" value="EDO28805.1"/>
    <property type="molecule type" value="Genomic_DNA"/>
</dbReference>
<protein>
    <recommendedName>
        <fullName evidence="9">Cytochrome b561 domain-containing protein</fullName>
    </recommendedName>
</protein>
<dbReference type="PhylomeDB" id="A7T5F6"/>
<keyword evidence="5 8" id="KW-1133">Transmembrane helix</keyword>
<organism evidence="10 11">
    <name type="scientific">Nematostella vectensis</name>
    <name type="common">Starlet sea anemone</name>
    <dbReference type="NCBI Taxonomy" id="45351"/>
    <lineage>
        <taxon>Eukaryota</taxon>
        <taxon>Metazoa</taxon>
        <taxon>Cnidaria</taxon>
        <taxon>Anthozoa</taxon>
        <taxon>Hexacorallia</taxon>
        <taxon>Actiniaria</taxon>
        <taxon>Edwardsiidae</taxon>
        <taxon>Nematostella</taxon>
    </lineage>
</organism>